<organism evidence="1 2">
    <name type="scientific">Planktomarina temperata RCA23</name>
    <dbReference type="NCBI Taxonomy" id="666509"/>
    <lineage>
        <taxon>Bacteria</taxon>
        <taxon>Pseudomonadati</taxon>
        <taxon>Pseudomonadota</taxon>
        <taxon>Alphaproteobacteria</taxon>
        <taxon>Rhodobacterales</taxon>
        <taxon>Paracoccaceae</taxon>
        <taxon>Planktomarina</taxon>
    </lineage>
</organism>
<accession>A0AAN0RK62</accession>
<sequence length="167" mass="19021">MALSNHAYDFEDLHPIDIVEDIATHQEWQFDRIADDQISMEMAGQWRSYSITLAWCEADQTLRLICSFEMDPPAHRMPALYEALNAVNDMCWAGSFTYWGAERLMAYRYGLILSNAQMATPDQIDTMISAAVMSAERYYPAFQMVTWGEKDLETALKVAIAEAHGHA</sequence>
<keyword evidence="2" id="KW-1185">Reference proteome</keyword>
<dbReference type="GeneID" id="93368456"/>
<proteinExistence type="predicted"/>
<dbReference type="KEGG" id="ptp:RCA23_c20590"/>
<evidence type="ECO:0000313" key="2">
    <source>
        <dbReference type="Proteomes" id="UP000028680"/>
    </source>
</evidence>
<dbReference type="EMBL" id="CP003984">
    <property type="protein sequence ID" value="AII87590.1"/>
    <property type="molecule type" value="Genomic_DNA"/>
</dbReference>
<dbReference type="RefSeq" id="WP_044050278.1">
    <property type="nucleotide sequence ID" value="NZ_CP003984.1"/>
</dbReference>
<protein>
    <recommendedName>
        <fullName evidence="3">Diacylglyceryl transferase</fullName>
    </recommendedName>
</protein>
<dbReference type="InterPro" id="IPR019660">
    <property type="entry name" value="Put_sensory_transdc_reg_YbjN"/>
</dbReference>
<dbReference type="Proteomes" id="UP000028680">
    <property type="component" value="Chromosome"/>
</dbReference>
<evidence type="ECO:0000313" key="1">
    <source>
        <dbReference type="EMBL" id="AII87590.1"/>
    </source>
</evidence>
<name>A0AAN0RK62_9RHOB</name>
<dbReference type="Pfam" id="PF10722">
    <property type="entry name" value="YbjN"/>
    <property type="match status" value="1"/>
</dbReference>
<evidence type="ECO:0008006" key="3">
    <source>
        <dbReference type="Google" id="ProtNLM"/>
    </source>
</evidence>
<dbReference type="AlphaFoldDB" id="A0AAN0RK62"/>
<gene>
    <name evidence="1" type="ORF">RCA23_c20590</name>
</gene>
<reference evidence="1 2" key="1">
    <citation type="journal article" date="2014" name="ISME J.">
        <title>Adaptation of an abundant Roseobacter RCA organism to pelagic systems revealed by genomic and transcriptomic analyses.</title>
        <authorList>
            <person name="Voget S."/>
            <person name="Wemheuer B."/>
            <person name="Brinkhoff T."/>
            <person name="Vollmers J."/>
            <person name="Dietrich S."/>
            <person name="Giebel H.A."/>
            <person name="Beardsley C."/>
            <person name="Sardemann C."/>
            <person name="Bakenhus I."/>
            <person name="Billerbeck S."/>
            <person name="Daniel R."/>
            <person name="Simon M."/>
        </authorList>
    </citation>
    <scope>NUCLEOTIDE SEQUENCE [LARGE SCALE GENOMIC DNA]</scope>
    <source>
        <strain evidence="1 2">RCA23</strain>
    </source>
</reference>
<dbReference type="CDD" id="cd17033">
    <property type="entry name" value="DR1245-like"/>
    <property type="match status" value="1"/>
</dbReference>